<accession>A0A7S3QZW4</accession>
<name>A0A7S3QZW4_DUNTE</name>
<dbReference type="EMBL" id="HBIP01022567">
    <property type="protein sequence ID" value="CAE0498440.1"/>
    <property type="molecule type" value="Transcribed_RNA"/>
</dbReference>
<dbReference type="AlphaFoldDB" id="A0A7S3QZW4"/>
<protein>
    <submittedName>
        <fullName evidence="1">Uncharacterized protein</fullName>
    </submittedName>
</protein>
<sequence length="113" mass="12479">MEWKAGRPCKRLDVKRDTDPTLLPFFAVKRLDCMKARRDFAVRLQTLSAPTLVCLQAFGPSEGGEGFSGTAKAGGGFEGTPCFILKDVNLVYVFLQIYTSCFCEQGIVRACVF</sequence>
<proteinExistence type="predicted"/>
<organism evidence="1">
    <name type="scientific">Dunaliella tertiolecta</name>
    <name type="common">Green alga</name>
    <dbReference type="NCBI Taxonomy" id="3047"/>
    <lineage>
        <taxon>Eukaryota</taxon>
        <taxon>Viridiplantae</taxon>
        <taxon>Chlorophyta</taxon>
        <taxon>core chlorophytes</taxon>
        <taxon>Chlorophyceae</taxon>
        <taxon>CS clade</taxon>
        <taxon>Chlamydomonadales</taxon>
        <taxon>Dunaliellaceae</taxon>
        <taxon>Dunaliella</taxon>
    </lineage>
</organism>
<gene>
    <name evidence="1" type="ORF">DTER00134_LOCUS13513</name>
</gene>
<reference evidence="1" key="1">
    <citation type="submission" date="2021-01" db="EMBL/GenBank/DDBJ databases">
        <authorList>
            <person name="Corre E."/>
            <person name="Pelletier E."/>
            <person name="Niang G."/>
            <person name="Scheremetjew M."/>
            <person name="Finn R."/>
            <person name="Kale V."/>
            <person name="Holt S."/>
            <person name="Cochrane G."/>
            <person name="Meng A."/>
            <person name="Brown T."/>
            <person name="Cohen L."/>
        </authorList>
    </citation>
    <scope>NUCLEOTIDE SEQUENCE</scope>
    <source>
        <strain evidence="1">CCMP1320</strain>
    </source>
</reference>
<evidence type="ECO:0000313" key="1">
    <source>
        <dbReference type="EMBL" id="CAE0498440.1"/>
    </source>
</evidence>